<gene>
    <name evidence="2" type="ORF">PG991_008896</name>
</gene>
<comment type="caution">
    <text evidence="2">The sequence shown here is derived from an EMBL/GenBank/DDBJ whole genome shotgun (WGS) entry which is preliminary data.</text>
</comment>
<protein>
    <submittedName>
        <fullName evidence="2">Uncharacterized protein</fullName>
    </submittedName>
</protein>
<dbReference type="EMBL" id="JAQQWI010000012">
    <property type="protein sequence ID" value="KAK8016008.1"/>
    <property type="molecule type" value="Genomic_DNA"/>
</dbReference>
<dbReference type="Proteomes" id="UP001396898">
    <property type="component" value="Unassembled WGS sequence"/>
</dbReference>
<proteinExistence type="predicted"/>
<organism evidence="2 3">
    <name type="scientific">Apiospora marii</name>
    <dbReference type="NCBI Taxonomy" id="335849"/>
    <lineage>
        <taxon>Eukaryota</taxon>
        <taxon>Fungi</taxon>
        <taxon>Dikarya</taxon>
        <taxon>Ascomycota</taxon>
        <taxon>Pezizomycotina</taxon>
        <taxon>Sordariomycetes</taxon>
        <taxon>Xylariomycetidae</taxon>
        <taxon>Amphisphaeriales</taxon>
        <taxon>Apiosporaceae</taxon>
        <taxon>Apiospora</taxon>
    </lineage>
</organism>
<evidence type="ECO:0000313" key="3">
    <source>
        <dbReference type="Proteomes" id="UP001396898"/>
    </source>
</evidence>
<evidence type="ECO:0000256" key="1">
    <source>
        <dbReference type="SAM" id="MobiDB-lite"/>
    </source>
</evidence>
<name>A0ABR1RP33_9PEZI</name>
<accession>A0ABR1RP33</accession>
<evidence type="ECO:0000313" key="2">
    <source>
        <dbReference type="EMBL" id="KAK8016008.1"/>
    </source>
</evidence>
<reference evidence="2 3" key="1">
    <citation type="submission" date="2023-01" db="EMBL/GenBank/DDBJ databases">
        <title>Analysis of 21 Apiospora genomes using comparative genomics revels a genus with tremendous synthesis potential of carbohydrate active enzymes and secondary metabolites.</title>
        <authorList>
            <person name="Sorensen T."/>
        </authorList>
    </citation>
    <scope>NUCLEOTIDE SEQUENCE [LARGE SCALE GENOMIC DNA]</scope>
    <source>
        <strain evidence="2 3">CBS 20057</strain>
    </source>
</reference>
<keyword evidence="3" id="KW-1185">Reference proteome</keyword>
<feature type="region of interest" description="Disordered" evidence="1">
    <location>
        <begin position="39"/>
        <end position="63"/>
    </location>
</feature>
<sequence>MAAPPTPSEPENPHLRERAAAAWVPMAFRVTGALPTTLSTSAASSNGATTSTASTASTITPSPVTPVAIANSVRPAGPAVIKAAKEAANQP</sequence>